<comment type="subcellular location">
    <subcellularLocation>
        <location evidence="1">Cell membrane</location>
        <topology evidence="1">Multi-pass membrane protein</topology>
    </subcellularLocation>
</comment>
<evidence type="ECO:0000313" key="11">
    <source>
        <dbReference type="Ensembl" id="ENSGAGP00000033172.1"/>
    </source>
</evidence>
<keyword evidence="7" id="KW-0675">Receptor</keyword>
<evidence type="ECO:0000256" key="8">
    <source>
        <dbReference type="ARBA" id="ARBA00023224"/>
    </source>
</evidence>
<dbReference type="SUPFAM" id="SSF81321">
    <property type="entry name" value="Family A G protein-coupled receptor-like"/>
    <property type="match status" value="1"/>
</dbReference>
<dbReference type="Pfam" id="PF00001">
    <property type="entry name" value="7tm_1"/>
    <property type="match status" value="1"/>
</dbReference>
<evidence type="ECO:0000313" key="12">
    <source>
        <dbReference type="Proteomes" id="UP000291020"/>
    </source>
</evidence>
<dbReference type="InterPro" id="IPR000276">
    <property type="entry name" value="GPCR_Rhodpsn"/>
</dbReference>
<reference evidence="12" key="1">
    <citation type="journal article" date="2017" name="PLoS ONE">
        <title>The Agassiz's desert tortoise genome provides a resource for the conservation of a threatened species.</title>
        <authorList>
            <person name="Tollis M."/>
            <person name="DeNardo D.F."/>
            <person name="Cornelius J.A."/>
            <person name="Dolby G.A."/>
            <person name="Edwards T."/>
            <person name="Henen B.T."/>
            <person name="Karl A.E."/>
            <person name="Murphy R.W."/>
            <person name="Kusumi K."/>
        </authorList>
    </citation>
    <scope>NUCLEOTIDE SEQUENCE [LARGE SCALE GENOMIC DNA]</scope>
</reference>
<evidence type="ECO:0000256" key="6">
    <source>
        <dbReference type="ARBA" id="ARBA00023136"/>
    </source>
</evidence>
<dbReference type="AlphaFoldDB" id="A0A452IYK9"/>
<accession>A0A452IYK9</accession>
<keyword evidence="12" id="KW-1185">Reference proteome</keyword>
<keyword evidence="3 9" id="KW-0812">Transmembrane</keyword>
<dbReference type="Proteomes" id="UP000291020">
    <property type="component" value="Unassembled WGS sequence"/>
</dbReference>
<evidence type="ECO:0000256" key="3">
    <source>
        <dbReference type="ARBA" id="ARBA00022692"/>
    </source>
</evidence>
<dbReference type="InterPro" id="IPR050569">
    <property type="entry name" value="TAAR"/>
</dbReference>
<reference evidence="11" key="2">
    <citation type="submission" date="2025-08" db="UniProtKB">
        <authorList>
            <consortium name="Ensembl"/>
        </authorList>
    </citation>
    <scope>IDENTIFICATION</scope>
</reference>
<evidence type="ECO:0000256" key="7">
    <source>
        <dbReference type="ARBA" id="ARBA00023170"/>
    </source>
</evidence>
<organism evidence="11 12">
    <name type="scientific">Gopherus agassizii</name>
    <name type="common">Agassiz's desert tortoise</name>
    <dbReference type="NCBI Taxonomy" id="38772"/>
    <lineage>
        <taxon>Eukaryota</taxon>
        <taxon>Metazoa</taxon>
        <taxon>Chordata</taxon>
        <taxon>Craniata</taxon>
        <taxon>Vertebrata</taxon>
        <taxon>Euteleostomi</taxon>
        <taxon>Archelosauria</taxon>
        <taxon>Testudinata</taxon>
        <taxon>Testudines</taxon>
        <taxon>Cryptodira</taxon>
        <taxon>Durocryptodira</taxon>
        <taxon>Testudinoidea</taxon>
        <taxon>Testudinidae</taxon>
        <taxon>Gopherus</taxon>
    </lineage>
</organism>
<reference evidence="11" key="3">
    <citation type="submission" date="2025-09" db="UniProtKB">
        <authorList>
            <consortium name="Ensembl"/>
        </authorList>
    </citation>
    <scope>IDENTIFICATION</scope>
</reference>
<dbReference type="InterPro" id="IPR017452">
    <property type="entry name" value="GPCR_Rhodpsn_7TM"/>
</dbReference>
<evidence type="ECO:0000259" key="10">
    <source>
        <dbReference type="PROSITE" id="PS50262"/>
    </source>
</evidence>
<evidence type="ECO:0000256" key="2">
    <source>
        <dbReference type="ARBA" id="ARBA00022475"/>
    </source>
</evidence>
<dbReference type="GO" id="GO:0001594">
    <property type="term" value="F:trace-amine receptor activity"/>
    <property type="evidence" value="ECO:0007669"/>
    <property type="project" value="TreeGrafter"/>
</dbReference>
<keyword evidence="2" id="KW-1003">Cell membrane</keyword>
<dbReference type="GO" id="GO:0005886">
    <property type="term" value="C:plasma membrane"/>
    <property type="evidence" value="ECO:0007669"/>
    <property type="project" value="UniProtKB-SubCell"/>
</dbReference>
<dbReference type="STRING" id="38772.ENSGAGP00000033172"/>
<evidence type="ECO:0000256" key="4">
    <source>
        <dbReference type="ARBA" id="ARBA00022989"/>
    </source>
</evidence>
<dbReference type="Ensembl" id="ENSGAGT00000037596.1">
    <property type="protein sequence ID" value="ENSGAGP00000033172.1"/>
    <property type="gene ID" value="ENSGAGG00000023663.1"/>
</dbReference>
<keyword evidence="5" id="KW-0297">G-protein coupled receptor</keyword>
<keyword evidence="6 9" id="KW-0472">Membrane</keyword>
<feature type="transmembrane region" description="Helical" evidence="9">
    <location>
        <begin position="205"/>
        <end position="222"/>
    </location>
</feature>
<feature type="domain" description="G-protein coupled receptors family 1 profile" evidence="10">
    <location>
        <begin position="56"/>
        <end position="230"/>
    </location>
</feature>
<keyword evidence="8" id="KW-0807">Transducer</keyword>
<evidence type="ECO:0000256" key="9">
    <source>
        <dbReference type="SAM" id="Phobius"/>
    </source>
</evidence>
<dbReference type="PROSITE" id="PS50262">
    <property type="entry name" value="G_PROTEIN_RECEP_F1_2"/>
    <property type="match status" value="1"/>
</dbReference>
<dbReference type="PANTHER" id="PTHR24249">
    <property type="entry name" value="HISTAMINE RECEPTOR-RELATED G-PROTEIN COUPLED RECEPTOR"/>
    <property type="match status" value="1"/>
</dbReference>
<feature type="transmembrane region" description="Helical" evidence="9">
    <location>
        <begin position="82"/>
        <end position="108"/>
    </location>
</feature>
<protein>
    <recommendedName>
        <fullName evidence="10">G-protein coupled receptors family 1 profile domain-containing protein</fullName>
    </recommendedName>
</protein>
<sequence>MSYITTNIISHIQILLSHHINFPLGFTIMSYSSSGMIISVENCWYFGITFCKLHYSFNLMLCLSSPLHCYPLRYSSKITFPVIMQLLAVCWTVPAAFAFGIVFSEAYVSGIQSYKILIVCTSLYPIVPNKLWGTILDICNFFCNIQKNARVVNNMPDDANNDVRSQLSKKKDRKAATTLSVFMGIFLICWFACFFTFLIDPFLNFTTILALFDALNGFGYLNSTCNSLIYGKIFNPQSRTTNLFAKNQTQ</sequence>
<name>A0A452IYK9_9SAUR</name>
<keyword evidence="4 9" id="KW-1133">Transmembrane helix</keyword>
<evidence type="ECO:0000256" key="1">
    <source>
        <dbReference type="ARBA" id="ARBA00004651"/>
    </source>
</evidence>
<dbReference type="PANTHER" id="PTHR24249:SF413">
    <property type="entry name" value="TRACE AMINE-ASSOCIATED RECEPTOR 2"/>
    <property type="match status" value="1"/>
</dbReference>
<dbReference type="Gene3D" id="1.20.1070.10">
    <property type="entry name" value="Rhodopsin 7-helix transmembrane proteins"/>
    <property type="match status" value="1"/>
</dbReference>
<proteinExistence type="predicted"/>
<feature type="transmembrane region" description="Helical" evidence="9">
    <location>
        <begin position="175"/>
        <end position="199"/>
    </location>
</feature>
<evidence type="ECO:0000256" key="5">
    <source>
        <dbReference type="ARBA" id="ARBA00023040"/>
    </source>
</evidence>